<dbReference type="AlphaFoldDB" id="A0A813DFA6"/>
<feature type="domain" description="Ribosomal eL28/Mak16" evidence="4">
    <location>
        <begin position="6"/>
        <end position="126"/>
    </location>
</feature>
<dbReference type="OrthoDB" id="338850at2759"/>
<comment type="caution">
    <text evidence="5">The sequence shown here is derived from an EMBL/GenBank/DDBJ whole genome shotgun (WGS) entry which is preliminary data.</text>
</comment>
<name>A0A813DFA6_POLGL</name>
<evidence type="ECO:0000313" key="5">
    <source>
        <dbReference type="EMBL" id="CAE8586270.1"/>
    </source>
</evidence>
<dbReference type="EMBL" id="CAJNNV010001988">
    <property type="protein sequence ID" value="CAE8586270.1"/>
    <property type="molecule type" value="Genomic_DNA"/>
</dbReference>
<dbReference type="GO" id="GO:0003735">
    <property type="term" value="F:structural constituent of ribosome"/>
    <property type="evidence" value="ECO:0007669"/>
    <property type="project" value="InterPro"/>
</dbReference>
<protein>
    <recommendedName>
        <fullName evidence="4">Ribosomal eL28/Mak16 domain-containing protein</fullName>
    </recommendedName>
</protein>
<dbReference type="EMBL" id="CAJNNW010037479">
    <property type="protein sequence ID" value="CAE8742146.1"/>
    <property type="molecule type" value="Genomic_DNA"/>
</dbReference>
<dbReference type="Proteomes" id="UP000626109">
    <property type="component" value="Unassembled WGS sequence"/>
</dbReference>
<dbReference type="InterPro" id="IPR002672">
    <property type="entry name" value="Ribosomal_eL28"/>
</dbReference>
<dbReference type="InterPro" id="IPR029004">
    <property type="entry name" value="Ribosomal_eL28/Mak16"/>
</dbReference>
<keyword evidence="3" id="KW-0687">Ribonucleoprotein</keyword>
<dbReference type="Proteomes" id="UP000654075">
    <property type="component" value="Unassembled WGS sequence"/>
</dbReference>
<evidence type="ECO:0000256" key="2">
    <source>
        <dbReference type="ARBA" id="ARBA00022980"/>
    </source>
</evidence>
<dbReference type="PANTHER" id="PTHR10544">
    <property type="entry name" value="60S RIBOSOMAL PROTEIN L28"/>
    <property type="match status" value="1"/>
</dbReference>
<dbReference type="GO" id="GO:1990904">
    <property type="term" value="C:ribonucleoprotein complex"/>
    <property type="evidence" value="ECO:0007669"/>
    <property type="project" value="UniProtKB-KW"/>
</dbReference>
<keyword evidence="7" id="KW-1185">Reference proteome</keyword>
<dbReference type="GO" id="GO:0006412">
    <property type="term" value="P:translation"/>
    <property type="evidence" value="ECO:0007669"/>
    <property type="project" value="InterPro"/>
</dbReference>
<accession>A0A813DFA6</accession>
<evidence type="ECO:0000313" key="7">
    <source>
        <dbReference type="Proteomes" id="UP000654075"/>
    </source>
</evidence>
<sequence>MASADLLWHCVKKNSSFIRKSVNMPVMTAEPGNLTGLNSFRFSGLANKKVVGLDAKLSGKKESIILTTKSKKTSRSYRPRGILLETGIKKGPKKGLAQLKKVMEAGFYRQDLMSLALTKYTKIKQSFKKRKLVVKSCRAGK</sequence>
<dbReference type="OMA" id="HWWAVAS"/>
<reference evidence="5" key="1">
    <citation type="submission" date="2021-02" db="EMBL/GenBank/DDBJ databases">
        <authorList>
            <person name="Dougan E. K."/>
            <person name="Rhodes N."/>
            <person name="Thang M."/>
            <person name="Chan C."/>
        </authorList>
    </citation>
    <scope>NUCLEOTIDE SEQUENCE</scope>
</reference>
<evidence type="ECO:0000256" key="3">
    <source>
        <dbReference type="ARBA" id="ARBA00023274"/>
    </source>
</evidence>
<dbReference type="Gene3D" id="3.30.390.110">
    <property type="match status" value="1"/>
</dbReference>
<dbReference type="Pfam" id="PF01778">
    <property type="entry name" value="Ribosomal_L28e"/>
    <property type="match status" value="1"/>
</dbReference>
<proteinExistence type="inferred from homology"/>
<keyword evidence="2" id="KW-0689">Ribosomal protein</keyword>
<evidence type="ECO:0000256" key="1">
    <source>
        <dbReference type="ARBA" id="ARBA00007926"/>
    </source>
</evidence>
<organism evidence="5 7">
    <name type="scientific">Polarella glacialis</name>
    <name type="common">Dinoflagellate</name>
    <dbReference type="NCBI Taxonomy" id="89957"/>
    <lineage>
        <taxon>Eukaryota</taxon>
        <taxon>Sar</taxon>
        <taxon>Alveolata</taxon>
        <taxon>Dinophyceae</taxon>
        <taxon>Suessiales</taxon>
        <taxon>Suessiaceae</taxon>
        <taxon>Polarella</taxon>
    </lineage>
</organism>
<evidence type="ECO:0000313" key="6">
    <source>
        <dbReference type="EMBL" id="CAE8742146.1"/>
    </source>
</evidence>
<gene>
    <name evidence="5" type="ORF">PGLA1383_LOCUS5148</name>
    <name evidence="6" type="ORF">PGLA2088_LOCUS50839</name>
</gene>
<evidence type="ECO:0000259" key="4">
    <source>
        <dbReference type="Pfam" id="PF01778"/>
    </source>
</evidence>
<comment type="similarity">
    <text evidence="1">Belongs to the eukaryotic ribosomal protein eL28 family.</text>
</comment>
<dbReference type="GO" id="GO:0005840">
    <property type="term" value="C:ribosome"/>
    <property type="evidence" value="ECO:0007669"/>
    <property type="project" value="UniProtKB-KW"/>
</dbReference>